<dbReference type="EMBL" id="JAGQFT020000008">
    <property type="protein sequence ID" value="MBS7458055.1"/>
    <property type="molecule type" value="Genomic_DNA"/>
</dbReference>
<feature type="transmembrane region" description="Helical" evidence="6">
    <location>
        <begin position="105"/>
        <end position="123"/>
    </location>
</feature>
<accession>A0A8J8AZ99</accession>
<feature type="transmembrane region" description="Helical" evidence="6">
    <location>
        <begin position="40"/>
        <end position="61"/>
    </location>
</feature>
<evidence type="ECO:0000256" key="5">
    <source>
        <dbReference type="ARBA" id="ARBA00023136"/>
    </source>
</evidence>
<dbReference type="AlphaFoldDB" id="A0A8J8AZ99"/>
<evidence type="ECO:0000256" key="4">
    <source>
        <dbReference type="ARBA" id="ARBA00022989"/>
    </source>
</evidence>
<evidence type="ECO:0000256" key="6">
    <source>
        <dbReference type="SAM" id="Phobius"/>
    </source>
</evidence>
<organism evidence="7">
    <name type="scientific">Coralloluteibacterium stylophorae</name>
    <dbReference type="NCBI Taxonomy" id="1776034"/>
    <lineage>
        <taxon>Bacteria</taxon>
        <taxon>Pseudomonadati</taxon>
        <taxon>Pseudomonadota</taxon>
        <taxon>Gammaproteobacteria</taxon>
        <taxon>Lysobacterales</taxon>
        <taxon>Lysobacteraceae</taxon>
        <taxon>Coralloluteibacterium</taxon>
    </lineage>
</organism>
<dbReference type="NCBIfam" id="TIGR00765">
    <property type="entry name" value="yihY_not_rbn"/>
    <property type="match status" value="1"/>
</dbReference>
<comment type="caution">
    <text evidence="7">The sequence shown here is derived from an EMBL/GenBank/DDBJ whole genome shotgun (WGS) entry which is preliminary data.</text>
</comment>
<dbReference type="PANTHER" id="PTHR30213">
    <property type="entry name" value="INNER MEMBRANE PROTEIN YHJD"/>
    <property type="match status" value="1"/>
</dbReference>
<dbReference type="InterPro" id="IPR017039">
    <property type="entry name" value="Virul_fac_BrkB"/>
</dbReference>
<sequence length="303" mass="33022">MVQLLQRLRLRFGRLAARFQRSVAGEFVTRFGEADLLSQAAALAFYALLSMAPLVVILLWITASLYAPAQEEFFRQVQLLAGPEAGETARMVVRNAEAQPSLGSVAGWISIASLLFGASIVFAQLQTTLNRIFVAEAEEIGGAMDWLRKRLIAFGIVFSLSFLVIVSMVAQTALEVVLAGLPSLWPVATVLLSYAVYAVVFAAIYTFLPDRPVRWRLALLGGAITAALISAGRFAIGLYLGRSPLGSVYGPAGGVAIMLVWIYYSGAMFYIGALITALLQSRLRARRERASERKRRDERNAAT</sequence>
<evidence type="ECO:0000313" key="9">
    <source>
        <dbReference type="Proteomes" id="UP000675747"/>
    </source>
</evidence>
<gene>
    <name evidence="8" type="ORF">KB893_013025</name>
    <name evidence="7" type="ORF">KB893_05805</name>
</gene>
<proteinExistence type="predicted"/>
<evidence type="ECO:0000313" key="8">
    <source>
        <dbReference type="EMBL" id="MBS7458055.1"/>
    </source>
</evidence>
<dbReference type="PANTHER" id="PTHR30213:SF1">
    <property type="entry name" value="INNER MEMBRANE PROTEIN YHJD"/>
    <property type="match status" value="1"/>
</dbReference>
<dbReference type="RefSeq" id="WP_211925994.1">
    <property type="nucleotide sequence ID" value="NZ_JAGQFT020000008.1"/>
</dbReference>
<dbReference type="Proteomes" id="UP000675747">
    <property type="component" value="Unassembled WGS sequence"/>
</dbReference>
<dbReference type="PIRSF" id="PIRSF035875">
    <property type="entry name" value="RNase_BN"/>
    <property type="match status" value="1"/>
</dbReference>
<keyword evidence="5 6" id="KW-0472">Membrane</keyword>
<reference evidence="7" key="2">
    <citation type="submission" date="2021-04" db="EMBL/GenBank/DDBJ databases">
        <authorList>
            <person name="Karlyshev A.V."/>
        </authorList>
    </citation>
    <scope>NUCLEOTIDE SEQUENCE</scope>
    <source>
        <strain evidence="7">LMG 29479</strain>
    </source>
</reference>
<comment type="subcellular location">
    <subcellularLocation>
        <location evidence="1">Cell membrane</location>
        <topology evidence="1">Multi-pass membrane protein</topology>
    </subcellularLocation>
</comment>
<keyword evidence="3 6" id="KW-0812">Transmembrane</keyword>
<feature type="transmembrane region" description="Helical" evidence="6">
    <location>
        <begin position="183"/>
        <end position="205"/>
    </location>
</feature>
<protein>
    <submittedName>
        <fullName evidence="7">YihY/virulence factor BrkB family protein</fullName>
    </submittedName>
</protein>
<evidence type="ECO:0000313" key="7">
    <source>
        <dbReference type="EMBL" id="MBR0562028.1"/>
    </source>
</evidence>
<feature type="transmembrane region" description="Helical" evidence="6">
    <location>
        <begin position="252"/>
        <end position="279"/>
    </location>
</feature>
<keyword evidence="9" id="KW-1185">Reference proteome</keyword>
<evidence type="ECO:0000256" key="2">
    <source>
        <dbReference type="ARBA" id="ARBA00022475"/>
    </source>
</evidence>
<reference evidence="8 9" key="1">
    <citation type="journal article" date="2021" name="Microbiol. Resour. Announc.">
        <title>Draft Genome Sequence of Coralloluteibacterium stylophorae LMG 29479T.</title>
        <authorList>
            <person name="Karlyshev A.V."/>
            <person name="Kudryashova E.B."/>
            <person name="Ariskina E.V."/>
            <person name="Conroy A.P."/>
            <person name="Abidueva E.Y."/>
        </authorList>
    </citation>
    <scope>NUCLEOTIDE SEQUENCE [LARGE SCALE GENOMIC DNA]</scope>
    <source>
        <strain evidence="8 9">LMG 29479</strain>
    </source>
</reference>
<evidence type="ECO:0000256" key="3">
    <source>
        <dbReference type="ARBA" id="ARBA00022692"/>
    </source>
</evidence>
<evidence type="ECO:0000256" key="1">
    <source>
        <dbReference type="ARBA" id="ARBA00004651"/>
    </source>
</evidence>
<keyword evidence="4 6" id="KW-1133">Transmembrane helix</keyword>
<dbReference type="GO" id="GO:0005886">
    <property type="term" value="C:plasma membrane"/>
    <property type="evidence" value="ECO:0007669"/>
    <property type="project" value="UniProtKB-SubCell"/>
</dbReference>
<dbReference type="EMBL" id="JAGQFT010000031">
    <property type="protein sequence ID" value="MBR0562028.1"/>
    <property type="molecule type" value="Genomic_DNA"/>
</dbReference>
<dbReference type="Pfam" id="PF03631">
    <property type="entry name" value="Virul_fac_BrkB"/>
    <property type="match status" value="1"/>
</dbReference>
<feature type="transmembrane region" description="Helical" evidence="6">
    <location>
        <begin position="151"/>
        <end position="171"/>
    </location>
</feature>
<name>A0A8J8AZ99_9GAMM</name>
<keyword evidence="2" id="KW-1003">Cell membrane</keyword>
<feature type="transmembrane region" description="Helical" evidence="6">
    <location>
        <begin position="217"/>
        <end position="240"/>
    </location>
</feature>